<dbReference type="RefSeq" id="WP_065391093.1">
    <property type="nucleotide sequence ID" value="NZ_CAWMQN010000077.1"/>
</dbReference>
<proteinExistence type="predicted"/>
<gene>
    <name evidence="1" type="ORF">Phpb_03095</name>
</gene>
<protein>
    <submittedName>
        <fullName evidence="1">Uncharacterized protein</fullName>
    </submittedName>
</protein>
<name>A0A1B8YFP7_9GAMM</name>
<reference evidence="2" key="1">
    <citation type="submission" date="2015-11" db="EMBL/GenBank/DDBJ databases">
        <authorList>
            <person name="Tobias N.J."/>
            <person name="Mishra B."/>
            <person name="Gupta D.K."/>
            <person name="Thines M."/>
            <person name="Stinear T.P."/>
            <person name="Bode H.B."/>
        </authorList>
    </citation>
    <scope>NUCLEOTIDE SEQUENCE [LARGE SCALE GENOMIC DNA]</scope>
    <source>
        <strain evidence="2">PB45.5</strain>
    </source>
</reference>
<evidence type="ECO:0000313" key="1">
    <source>
        <dbReference type="EMBL" id="OCA53989.1"/>
    </source>
</evidence>
<comment type="caution">
    <text evidence="1">The sequence shown here is derived from an EMBL/GenBank/DDBJ whole genome shotgun (WGS) entry which is preliminary data.</text>
</comment>
<dbReference type="Proteomes" id="UP000092665">
    <property type="component" value="Unassembled WGS sequence"/>
</dbReference>
<accession>A0A1B8YFP7</accession>
<dbReference type="EMBL" id="LOIC01000077">
    <property type="protein sequence ID" value="OCA53989.1"/>
    <property type="molecule type" value="Genomic_DNA"/>
</dbReference>
<keyword evidence="2" id="KW-1185">Reference proteome</keyword>
<dbReference type="AlphaFoldDB" id="A0A1B8YFP7"/>
<organism evidence="1 2">
    <name type="scientific">Photorhabdus namnaonensis</name>
    <dbReference type="NCBI Taxonomy" id="1851568"/>
    <lineage>
        <taxon>Bacteria</taxon>
        <taxon>Pseudomonadati</taxon>
        <taxon>Pseudomonadota</taxon>
        <taxon>Gammaproteobacteria</taxon>
        <taxon>Enterobacterales</taxon>
        <taxon>Morganellaceae</taxon>
        <taxon>Photorhabdus</taxon>
    </lineage>
</organism>
<sequence length="75" mass="8866">MTREELIEQLTLLGVDENSYSLDGLRNNDCTCVVQQENMWRVCYVERDSPYMLASFTTKEDAYGFILEQFKKWLS</sequence>
<evidence type="ECO:0000313" key="2">
    <source>
        <dbReference type="Proteomes" id="UP000092665"/>
    </source>
</evidence>